<accession>A0A072UD85</accession>
<dbReference type="EnsemblPlants" id="KEH27048">
    <property type="protein sequence ID" value="KEH27048"/>
    <property type="gene ID" value="MTR_6g084660"/>
</dbReference>
<dbReference type="Gramene" id="rna37539">
    <property type="protein sequence ID" value="RHN52822.1"/>
    <property type="gene ID" value="gene37539"/>
</dbReference>
<dbReference type="EMBL" id="PSQE01000006">
    <property type="protein sequence ID" value="RHN52822.1"/>
    <property type="molecule type" value="Genomic_DNA"/>
</dbReference>
<proteinExistence type="predicted"/>
<reference evidence="7" key="4">
    <citation type="journal article" date="2018" name="Nat. Plants">
        <title>Whole-genome landscape of Medicago truncatula symbiotic genes.</title>
        <authorList>
            <person name="Pecrix Y."/>
            <person name="Staton S.E."/>
            <person name="Sallet E."/>
            <person name="Lelandais-Briere C."/>
            <person name="Moreau S."/>
            <person name="Carrere S."/>
            <person name="Blein T."/>
            <person name="Jardinaud M.F."/>
            <person name="Latrasse D."/>
            <person name="Zouine M."/>
            <person name="Zahm M."/>
            <person name="Kreplak J."/>
            <person name="Mayjonade B."/>
            <person name="Satge C."/>
            <person name="Perez M."/>
            <person name="Cauet S."/>
            <person name="Marande W."/>
            <person name="Chantry-Darmon C."/>
            <person name="Lopez-Roques C."/>
            <person name="Bouchez O."/>
            <person name="Berard A."/>
            <person name="Debelle F."/>
            <person name="Munos S."/>
            <person name="Bendahmane A."/>
            <person name="Berges H."/>
            <person name="Niebel A."/>
            <person name="Buitink J."/>
            <person name="Frugier F."/>
            <person name="Benhamed M."/>
            <person name="Crespi M."/>
            <person name="Gouzy J."/>
            <person name="Gamas P."/>
        </authorList>
    </citation>
    <scope>NUCLEOTIDE SEQUENCE [LARGE SCALE GENOMIC DNA]</scope>
    <source>
        <strain evidence="7">cv. Jemalong A17</strain>
    </source>
</reference>
<dbReference type="EMBL" id="CM001222">
    <property type="protein sequence ID" value="KEH27048.1"/>
    <property type="molecule type" value="Genomic_DNA"/>
</dbReference>
<keyword evidence="6" id="KW-1185">Reference proteome</keyword>
<gene>
    <name evidence="3" type="ordered locus">MTR_6g084660</name>
    <name evidence="4" type="ORF">MtrunA17_Chr6g0484681</name>
</gene>
<reference evidence="5" key="3">
    <citation type="submission" date="2015-04" db="UniProtKB">
        <authorList>
            <consortium name="EnsemblPlants"/>
        </authorList>
    </citation>
    <scope>IDENTIFICATION</scope>
    <source>
        <strain evidence="5">cv. Jemalong A17</strain>
    </source>
</reference>
<evidence type="ECO:0000313" key="5">
    <source>
        <dbReference type="EnsemblPlants" id="KEH27048"/>
    </source>
</evidence>
<evidence type="ECO:0000313" key="4">
    <source>
        <dbReference type="EMBL" id="RHN52822.1"/>
    </source>
</evidence>
<protein>
    <recommendedName>
        <fullName evidence="8">Transmembrane protein</fullName>
    </recommendedName>
</protein>
<feature type="chain" id="PRO_5014499542" description="Transmembrane protein" evidence="2">
    <location>
        <begin position="22"/>
        <end position="135"/>
    </location>
</feature>
<reference evidence="3 6" key="1">
    <citation type="journal article" date="2011" name="Nature">
        <title>The Medicago genome provides insight into the evolution of rhizobial symbioses.</title>
        <authorList>
            <person name="Young N.D."/>
            <person name="Debelle F."/>
            <person name="Oldroyd G.E."/>
            <person name="Geurts R."/>
            <person name="Cannon S.B."/>
            <person name="Udvardi M.K."/>
            <person name="Benedito V.A."/>
            <person name="Mayer K.F."/>
            <person name="Gouzy J."/>
            <person name="Schoof H."/>
            <person name="Van de Peer Y."/>
            <person name="Proost S."/>
            <person name="Cook D.R."/>
            <person name="Meyers B.C."/>
            <person name="Spannagl M."/>
            <person name="Cheung F."/>
            <person name="De Mita S."/>
            <person name="Krishnakumar V."/>
            <person name="Gundlach H."/>
            <person name="Zhou S."/>
            <person name="Mudge J."/>
            <person name="Bharti A.K."/>
            <person name="Murray J.D."/>
            <person name="Naoumkina M.A."/>
            <person name="Rosen B."/>
            <person name="Silverstein K.A."/>
            <person name="Tang H."/>
            <person name="Rombauts S."/>
            <person name="Zhao P.X."/>
            <person name="Zhou P."/>
            <person name="Barbe V."/>
            <person name="Bardou P."/>
            <person name="Bechner M."/>
            <person name="Bellec A."/>
            <person name="Berger A."/>
            <person name="Berges H."/>
            <person name="Bidwell S."/>
            <person name="Bisseling T."/>
            <person name="Choisne N."/>
            <person name="Couloux A."/>
            <person name="Denny R."/>
            <person name="Deshpande S."/>
            <person name="Dai X."/>
            <person name="Doyle J.J."/>
            <person name="Dudez A.M."/>
            <person name="Farmer A.D."/>
            <person name="Fouteau S."/>
            <person name="Franken C."/>
            <person name="Gibelin C."/>
            <person name="Gish J."/>
            <person name="Goldstein S."/>
            <person name="Gonzalez A.J."/>
            <person name="Green P.J."/>
            <person name="Hallab A."/>
            <person name="Hartog M."/>
            <person name="Hua A."/>
            <person name="Humphray S.J."/>
            <person name="Jeong D.H."/>
            <person name="Jing Y."/>
            <person name="Jocker A."/>
            <person name="Kenton S.M."/>
            <person name="Kim D.J."/>
            <person name="Klee K."/>
            <person name="Lai H."/>
            <person name="Lang C."/>
            <person name="Lin S."/>
            <person name="Macmil S.L."/>
            <person name="Magdelenat G."/>
            <person name="Matthews L."/>
            <person name="McCorrison J."/>
            <person name="Monaghan E.L."/>
            <person name="Mun J.H."/>
            <person name="Najar F.Z."/>
            <person name="Nicholson C."/>
            <person name="Noirot C."/>
            <person name="O'Bleness M."/>
            <person name="Paule C.R."/>
            <person name="Poulain J."/>
            <person name="Prion F."/>
            <person name="Qin B."/>
            <person name="Qu C."/>
            <person name="Retzel E.F."/>
            <person name="Riddle C."/>
            <person name="Sallet E."/>
            <person name="Samain S."/>
            <person name="Samson N."/>
            <person name="Sanders I."/>
            <person name="Saurat O."/>
            <person name="Scarpelli C."/>
            <person name="Schiex T."/>
            <person name="Segurens B."/>
            <person name="Severin A.J."/>
            <person name="Sherrier D.J."/>
            <person name="Shi R."/>
            <person name="Sims S."/>
            <person name="Singer S.R."/>
            <person name="Sinharoy S."/>
            <person name="Sterck L."/>
            <person name="Viollet A."/>
            <person name="Wang B.B."/>
            <person name="Wang K."/>
            <person name="Wang M."/>
            <person name="Wang X."/>
            <person name="Warfsmann J."/>
            <person name="Weissenbach J."/>
            <person name="White D.D."/>
            <person name="White J.D."/>
            <person name="Wiley G.B."/>
            <person name="Wincker P."/>
            <person name="Xing Y."/>
            <person name="Yang L."/>
            <person name="Yao Z."/>
            <person name="Ying F."/>
            <person name="Zhai J."/>
            <person name="Zhou L."/>
            <person name="Zuber A."/>
            <person name="Denarie J."/>
            <person name="Dixon R.A."/>
            <person name="May G.D."/>
            <person name="Schwartz D.C."/>
            <person name="Rogers J."/>
            <person name="Quetier F."/>
            <person name="Town C.D."/>
            <person name="Roe B.A."/>
        </authorList>
    </citation>
    <scope>NUCLEOTIDE SEQUENCE [LARGE SCALE GENOMIC DNA]</scope>
    <source>
        <strain evidence="3">A17</strain>
        <strain evidence="5 6">cv. Jemalong A17</strain>
    </source>
</reference>
<evidence type="ECO:0000256" key="1">
    <source>
        <dbReference type="SAM" id="MobiDB-lite"/>
    </source>
</evidence>
<dbReference type="Proteomes" id="UP000265566">
    <property type="component" value="Chromosome 6"/>
</dbReference>
<dbReference type="Proteomes" id="UP000002051">
    <property type="component" value="Chromosome 6"/>
</dbReference>
<evidence type="ECO:0000313" key="3">
    <source>
        <dbReference type="EMBL" id="KEH27048.1"/>
    </source>
</evidence>
<evidence type="ECO:0008006" key="8">
    <source>
        <dbReference type="Google" id="ProtNLM"/>
    </source>
</evidence>
<evidence type="ECO:0000313" key="7">
    <source>
        <dbReference type="Proteomes" id="UP000265566"/>
    </source>
</evidence>
<reference evidence="4" key="5">
    <citation type="journal article" date="2018" name="Nat. Plants">
        <title>Whole-genome landscape of Medicago truncatula symbiotic genes.</title>
        <authorList>
            <person name="Pecrix Y."/>
            <person name="Gamas P."/>
            <person name="Carrere S."/>
        </authorList>
    </citation>
    <scope>NUCLEOTIDE SEQUENCE</scope>
    <source>
        <tissue evidence="4">Leaves</tissue>
    </source>
</reference>
<name>A0A072UD85_MEDTR</name>
<dbReference type="AlphaFoldDB" id="A0A072UD85"/>
<dbReference type="HOGENOM" id="CLU_1888858_0_0_1"/>
<evidence type="ECO:0000313" key="6">
    <source>
        <dbReference type="Proteomes" id="UP000002051"/>
    </source>
</evidence>
<keyword evidence="2" id="KW-0732">Signal</keyword>
<reference evidence="3 6" key="2">
    <citation type="journal article" date="2014" name="BMC Genomics">
        <title>An improved genome release (version Mt4.0) for the model legume Medicago truncatula.</title>
        <authorList>
            <person name="Tang H."/>
            <person name="Krishnakumar V."/>
            <person name="Bidwell S."/>
            <person name="Rosen B."/>
            <person name="Chan A."/>
            <person name="Zhou S."/>
            <person name="Gentzbittel L."/>
            <person name="Childs K.L."/>
            <person name="Yandell M."/>
            <person name="Gundlach H."/>
            <person name="Mayer K.F."/>
            <person name="Schwartz D.C."/>
            <person name="Town C.D."/>
        </authorList>
    </citation>
    <scope>GENOME REANNOTATION</scope>
    <source>
        <strain evidence="3">A17</strain>
        <strain evidence="5 6">cv. Jemalong A17</strain>
    </source>
</reference>
<feature type="region of interest" description="Disordered" evidence="1">
    <location>
        <begin position="98"/>
        <end position="135"/>
    </location>
</feature>
<feature type="signal peptide" evidence="2">
    <location>
        <begin position="1"/>
        <end position="21"/>
    </location>
</feature>
<sequence>MKMMILVILMIIMSQYQQAPAVQAGLSSEAPTNQNGLTNEAPTSQIGITDEAPASQIGLIGVGPETRIRYGITRSVDSGVAKTNGIAGDSGIDIGVSAGIGRRPGRGGSGVAATTRFGRSDVTKAGSTHQQEYVP</sequence>
<feature type="compositionally biased region" description="Polar residues" evidence="1">
    <location>
        <begin position="125"/>
        <end position="135"/>
    </location>
</feature>
<evidence type="ECO:0000256" key="2">
    <source>
        <dbReference type="SAM" id="SignalP"/>
    </source>
</evidence>
<organism evidence="3 6">
    <name type="scientific">Medicago truncatula</name>
    <name type="common">Barrel medic</name>
    <name type="synonym">Medicago tribuloides</name>
    <dbReference type="NCBI Taxonomy" id="3880"/>
    <lineage>
        <taxon>Eukaryota</taxon>
        <taxon>Viridiplantae</taxon>
        <taxon>Streptophyta</taxon>
        <taxon>Embryophyta</taxon>
        <taxon>Tracheophyta</taxon>
        <taxon>Spermatophyta</taxon>
        <taxon>Magnoliopsida</taxon>
        <taxon>eudicotyledons</taxon>
        <taxon>Gunneridae</taxon>
        <taxon>Pentapetalae</taxon>
        <taxon>rosids</taxon>
        <taxon>fabids</taxon>
        <taxon>Fabales</taxon>
        <taxon>Fabaceae</taxon>
        <taxon>Papilionoideae</taxon>
        <taxon>50 kb inversion clade</taxon>
        <taxon>NPAAA clade</taxon>
        <taxon>Hologalegina</taxon>
        <taxon>IRL clade</taxon>
        <taxon>Trifolieae</taxon>
        <taxon>Medicago</taxon>
    </lineage>
</organism>